<accession>A0A1T5M9W7</accession>
<dbReference type="InterPro" id="IPR041679">
    <property type="entry name" value="DNA2/NAM7-like_C"/>
</dbReference>
<dbReference type="InterPro" id="IPR027417">
    <property type="entry name" value="P-loop_NTPase"/>
</dbReference>
<dbReference type="Pfam" id="PF13087">
    <property type="entry name" value="AAA_12"/>
    <property type="match status" value="1"/>
</dbReference>
<dbReference type="InterPro" id="IPR050534">
    <property type="entry name" value="Coronavir_polyprotein_1ab"/>
</dbReference>
<reference evidence="10 11" key="1">
    <citation type="submission" date="2017-02" db="EMBL/GenBank/DDBJ databases">
        <authorList>
            <person name="Peterson S.W."/>
        </authorList>
    </citation>
    <scope>NUCLEOTIDE SEQUENCE [LARGE SCALE GENOMIC DNA]</scope>
    <source>
        <strain evidence="10 11">DSM 25262</strain>
    </source>
</reference>
<evidence type="ECO:0000256" key="6">
    <source>
        <dbReference type="SAM" id="Coils"/>
    </source>
</evidence>
<dbReference type="InterPro" id="IPR047187">
    <property type="entry name" value="SF1_C_Upf1"/>
</dbReference>
<feature type="coiled-coil region" evidence="6">
    <location>
        <begin position="438"/>
        <end position="482"/>
    </location>
</feature>
<evidence type="ECO:0000259" key="8">
    <source>
        <dbReference type="Pfam" id="PF13087"/>
    </source>
</evidence>
<feature type="domain" description="DNA2/NAM7 helicase helicase" evidence="7">
    <location>
        <begin position="336"/>
        <end position="477"/>
    </location>
</feature>
<dbReference type="Pfam" id="PF13086">
    <property type="entry name" value="AAA_11"/>
    <property type="match status" value="2"/>
</dbReference>
<dbReference type="GO" id="GO:0004386">
    <property type="term" value="F:helicase activity"/>
    <property type="evidence" value="ECO:0007669"/>
    <property type="project" value="UniProtKB-KW"/>
</dbReference>
<organism evidence="10 11">
    <name type="scientific">Ohtaekwangia koreensis</name>
    <dbReference type="NCBI Taxonomy" id="688867"/>
    <lineage>
        <taxon>Bacteria</taxon>
        <taxon>Pseudomonadati</taxon>
        <taxon>Bacteroidota</taxon>
        <taxon>Cytophagia</taxon>
        <taxon>Cytophagales</taxon>
        <taxon>Fulvivirgaceae</taxon>
        <taxon>Ohtaekwangia</taxon>
    </lineage>
</organism>
<evidence type="ECO:0000259" key="9">
    <source>
        <dbReference type="Pfam" id="PF18741"/>
    </source>
</evidence>
<dbReference type="AlphaFoldDB" id="A0A1T5M9W7"/>
<evidence type="ECO:0000256" key="2">
    <source>
        <dbReference type="ARBA" id="ARBA00022741"/>
    </source>
</evidence>
<evidence type="ECO:0000256" key="3">
    <source>
        <dbReference type="ARBA" id="ARBA00022801"/>
    </source>
</evidence>
<keyword evidence="11" id="KW-1185">Reference proteome</keyword>
<dbReference type="InterPro" id="IPR041677">
    <property type="entry name" value="DNA2/NAM7_AAA_11"/>
</dbReference>
<keyword evidence="3" id="KW-0378">Hydrolase</keyword>
<dbReference type="EMBL" id="FUZU01000004">
    <property type="protein sequence ID" value="SKC85027.1"/>
    <property type="molecule type" value="Genomic_DNA"/>
</dbReference>
<evidence type="ECO:0008006" key="12">
    <source>
        <dbReference type="Google" id="ProtNLM"/>
    </source>
</evidence>
<proteinExistence type="inferred from homology"/>
<evidence type="ECO:0000313" key="10">
    <source>
        <dbReference type="EMBL" id="SKC85027.1"/>
    </source>
</evidence>
<dbReference type="OrthoDB" id="9757917at2"/>
<evidence type="ECO:0000256" key="1">
    <source>
        <dbReference type="ARBA" id="ARBA00007913"/>
    </source>
</evidence>
<feature type="domain" description="DNA2/NAM7 helicase helicase" evidence="7">
    <location>
        <begin position="699"/>
        <end position="740"/>
    </location>
</feature>
<evidence type="ECO:0000313" key="11">
    <source>
        <dbReference type="Proteomes" id="UP000190961"/>
    </source>
</evidence>
<dbReference type="PANTHER" id="PTHR43788:SF8">
    <property type="entry name" value="DNA-BINDING PROTEIN SMUBP-2"/>
    <property type="match status" value="1"/>
</dbReference>
<dbReference type="Gene3D" id="3.40.960.10">
    <property type="entry name" value="VSR Endonuclease"/>
    <property type="match status" value="1"/>
</dbReference>
<dbReference type="PANTHER" id="PTHR43788">
    <property type="entry name" value="DNA2/NAM7 HELICASE FAMILY MEMBER"/>
    <property type="match status" value="1"/>
</dbReference>
<keyword evidence="5" id="KW-0067">ATP-binding</keyword>
<dbReference type="RefSeq" id="WP_079689336.1">
    <property type="nucleotide sequence ID" value="NZ_FUZU01000004.1"/>
</dbReference>
<dbReference type="SUPFAM" id="SSF52980">
    <property type="entry name" value="Restriction endonuclease-like"/>
    <property type="match status" value="1"/>
</dbReference>
<dbReference type="Pfam" id="PF18741">
    <property type="entry name" value="MTES_1575"/>
    <property type="match status" value="1"/>
</dbReference>
<dbReference type="GO" id="GO:0005524">
    <property type="term" value="F:ATP binding"/>
    <property type="evidence" value="ECO:0007669"/>
    <property type="project" value="UniProtKB-KW"/>
</dbReference>
<dbReference type="STRING" id="688867.SAMN05660236_4794"/>
<keyword evidence="6" id="KW-0175">Coiled coil</keyword>
<dbReference type="CDD" id="cd18808">
    <property type="entry name" value="SF1_C_Upf1"/>
    <property type="match status" value="1"/>
</dbReference>
<keyword evidence="2" id="KW-0547">Nucleotide-binding</keyword>
<dbReference type="SUPFAM" id="SSF52540">
    <property type="entry name" value="P-loop containing nucleoside triphosphate hydrolases"/>
    <property type="match status" value="1"/>
</dbReference>
<evidence type="ECO:0000259" key="7">
    <source>
        <dbReference type="Pfam" id="PF13086"/>
    </source>
</evidence>
<evidence type="ECO:0000256" key="5">
    <source>
        <dbReference type="ARBA" id="ARBA00022840"/>
    </source>
</evidence>
<protein>
    <recommendedName>
        <fullName evidence="12">Superfamily I DNA and/or RNA helicase</fullName>
    </recommendedName>
</protein>
<keyword evidence="4" id="KW-0347">Helicase</keyword>
<dbReference type="Gene3D" id="3.40.50.300">
    <property type="entry name" value="P-loop containing nucleotide triphosphate hydrolases"/>
    <property type="match status" value="3"/>
</dbReference>
<comment type="similarity">
    <text evidence="1">Belongs to the DNA2/NAM7 helicase family.</text>
</comment>
<dbReference type="InterPro" id="IPR011335">
    <property type="entry name" value="Restrct_endonuc-II-like"/>
</dbReference>
<feature type="domain" description="DNA2/NAM7 helicase-like C-terminal" evidence="8">
    <location>
        <begin position="771"/>
        <end position="963"/>
    </location>
</feature>
<dbReference type="GO" id="GO:0016787">
    <property type="term" value="F:hydrolase activity"/>
    <property type="evidence" value="ECO:0007669"/>
    <property type="project" value="UniProtKB-KW"/>
</dbReference>
<sequence>MNLEEKIIEVLTEGKPLKAKEIVLLLASKYEVQVDTTAVNSILHRKLRDKAEQNKNYQWSLRKKSNGSTERLTSSANSETPLSKLSYYYLECISKDMDAGISVFASSQFSLEYSQINSFPSEQGPTQRIQNHLLNKVKQDKNSFVFKLGYPMLIRSFTAKNGNSYLMAEPLFIFSVDTEYALKDGVVRLTDDDPVLNPKALESITGVNSSAELLSEIVELYEELGINNDPEDKPSLDEMFQRLEQLQSDWKWNDALDIAKLKQETIASLTKPGIYNAAAIFIGEKSKYTVGLEKDLKDLSKIPESSYNNSALGSWINDSVGDSSISDKVLIEPISLNEEQREAILKGLASPLTVVTGPPGTGKSQVVASLIVNAVYQGQTVLFSSKNNKAVDVVNDRVNALTNRQVMLRLGSKFQVTLSEYLSGLLSARPSGDDESRYKEAKEIHDRLLQQIESIKQQQEHVVKLRNDVDRIESSVEIYREELGSDFFASCESLKLDELNNLDPLIQGSRVKLDQADKTKQSFFVKLFWKSFSKSRFTRLKEYMDSIALHASSLGVSKPLAPIDDFTIHVYEKFLSDLSIRNSKAKEIKKYFVSLAQLNSAQDLFALSLKEKEATDQVVSNSLDLWNYWLQLLPSRMTQNDRKVIGDYVAILNLIIAAQEKNQQPDRGIWSKYYTLQPQLMHVLSAWAVTSLSARGRVPLEPGFFDLVIIDEASQCDIASALPLLYRAKRAVIIGDDKQLTHISAISETQDIHLLEKYGLDGQYMGWSYASTSLFRLAASRCKSENIIVLRDHHRSHADIINYSNKSFYENTLRVATKYENLKSIPNEPVVRWLDVKGKCVRPETGSSYNDQEAEQVVKELSRLVSNGYKGSIGVVTPFRAQHLRIQDKINQNKDLADRLMLRDFLCDTVHKFQGDERDVILFSSVVSIGVTEGAVSFLKRTGNLFNVAITRARAALIVVGDSQVCYHSGISHYKGFVEYVNQLENREPLTNKNLVTDNGPRYPKVNTRVMISDWEKYLYEALYRAGIPTIPQYQVGQYSLDLAIIDGDRKLNIEVDGEKYHRNWDGELMRRDQLRNKRLIELGWNVQRFWVYQVRDNMKQCIEKIKEWKG</sequence>
<gene>
    <name evidence="10" type="ORF">SAMN05660236_4794</name>
</gene>
<evidence type="ECO:0000256" key="4">
    <source>
        <dbReference type="ARBA" id="ARBA00022806"/>
    </source>
</evidence>
<dbReference type="InterPro" id="IPR049468">
    <property type="entry name" value="Restrct_endonuc-II-like_dom"/>
</dbReference>
<dbReference type="Proteomes" id="UP000190961">
    <property type="component" value="Unassembled WGS sequence"/>
</dbReference>
<name>A0A1T5M9W7_9BACT</name>
<feature type="domain" description="Restriction endonuclease type II-like" evidence="9">
    <location>
        <begin position="1016"/>
        <end position="1107"/>
    </location>
</feature>